<dbReference type="InterPro" id="IPR037523">
    <property type="entry name" value="VOC_core"/>
</dbReference>
<dbReference type="Gene3D" id="3.10.180.10">
    <property type="entry name" value="2,3-Dihydroxybiphenyl 1,2-Dioxygenase, domain 1"/>
    <property type="match status" value="1"/>
</dbReference>
<evidence type="ECO:0000313" key="3">
    <source>
        <dbReference type="Proteomes" id="UP001500383"/>
    </source>
</evidence>
<name>A0ABN2J7H7_9ACTN</name>
<protein>
    <recommendedName>
        <fullName evidence="1">VOC domain-containing protein</fullName>
    </recommendedName>
</protein>
<reference evidence="2 3" key="1">
    <citation type="journal article" date="2019" name="Int. J. Syst. Evol. Microbiol.">
        <title>The Global Catalogue of Microorganisms (GCM) 10K type strain sequencing project: providing services to taxonomists for standard genome sequencing and annotation.</title>
        <authorList>
            <consortium name="The Broad Institute Genomics Platform"/>
            <consortium name="The Broad Institute Genome Sequencing Center for Infectious Disease"/>
            <person name="Wu L."/>
            <person name="Ma J."/>
        </authorList>
    </citation>
    <scope>NUCLEOTIDE SEQUENCE [LARGE SCALE GENOMIC DNA]</scope>
    <source>
        <strain evidence="2 3">JCM 16002</strain>
    </source>
</reference>
<feature type="domain" description="VOC" evidence="1">
    <location>
        <begin position="49"/>
        <end position="158"/>
    </location>
</feature>
<gene>
    <name evidence="2" type="ORF">GCM10009831_31010</name>
</gene>
<dbReference type="EMBL" id="BAAAQG010000021">
    <property type="protein sequence ID" value="GAA1718810.1"/>
    <property type="molecule type" value="Genomic_DNA"/>
</dbReference>
<dbReference type="InterPro" id="IPR029068">
    <property type="entry name" value="Glyas_Bleomycin-R_OHBP_Dase"/>
</dbReference>
<evidence type="ECO:0000259" key="1">
    <source>
        <dbReference type="PROSITE" id="PS51819"/>
    </source>
</evidence>
<organism evidence="2 3">
    <name type="scientific">Dietzia cercidiphylli</name>
    <dbReference type="NCBI Taxonomy" id="498199"/>
    <lineage>
        <taxon>Bacteria</taxon>
        <taxon>Bacillati</taxon>
        <taxon>Actinomycetota</taxon>
        <taxon>Actinomycetes</taxon>
        <taxon>Mycobacteriales</taxon>
        <taxon>Dietziaceae</taxon>
        <taxon>Dietzia</taxon>
    </lineage>
</organism>
<comment type="caution">
    <text evidence="2">The sequence shown here is derived from an EMBL/GenBank/DDBJ whole genome shotgun (WGS) entry which is preliminary data.</text>
</comment>
<dbReference type="SUPFAM" id="SSF54593">
    <property type="entry name" value="Glyoxalase/Bleomycin resistance protein/Dihydroxybiphenyl dioxygenase"/>
    <property type="match status" value="1"/>
</dbReference>
<sequence length="158" mass="17030">MSLLTSAGAVPYTRNRTLPGTRYAAAAFTLARDASCYGERTPPSEERHMIRRILAQCTVSDIARAEQWYSLLFDRAPDLRPMPGLIEWHPGDSFGLQVWSEPERAGQSTVVLDETDLDAAAARLTASGIAHDGPVPGGGGRILLLSDPDGNRVVITGQ</sequence>
<accession>A0ABN2J7H7</accession>
<evidence type="ECO:0000313" key="2">
    <source>
        <dbReference type="EMBL" id="GAA1718810.1"/>
    </source>
</evidence>
<keyword evidence="3" id="KW-1185">Reference proteome</keyword>
<dbReference type="Proteomes" id="UP001500383">
    <property type="component" value="Unassembled WGS sequence"/>
</dbReference>
<proteinExistence type="predicted"/>
<dbReference type="PROSITE" id="PS51819">
    <property type="entry name" value="VOC"/>
    <property type="match status" value="1"/>
</dbReference>